<dbReference type="Proteomes" id="UP001057452">
    <property type="component" value="Chromosome 16"/>
</dbReference>
<feature type="non-terminal residue" evidence="1">
    <location>
        <position position="93"/>
    </location>
</feature>
<organism evidence="1 2">
    <name type="scientific">Chaenocephalus aceratus</name>
    <name type="common">Blackfin icefish</name>
    <name type="synonym">Chaenichthys aceratus</name>
    <dbReference type="NCBI Taxonomy" id="36190"/>
    <lineage>
        <taxon>Eukaryota</taxon>
        <taxon>Metazoa</taxon>
        <taxon>Chordata</taxon>
        <taxon>Craniata</taxon>
        <taxon>Vertebrata</taxon>
        <taxon>Euteleostomi</taxon>
        <taxon>Actinopterygii</taxon>
        <taxon>Neopterygii</taxon>
        <taxon>Teleostei</taxon>
        <taxon>Neoteleostei</taxon>
        <taxon>Acanthomorphata</taxon>
        <taxon>Eupercaria</taxon>
        <taxon>Perciformes</taxon>
        <taxon>Notothenioidei</taxon>
        <taxon>Channichthyidae</taxon>
        <taxon>Chaenocephalus</taxon>
    </lineage>
</organism>
<feature type="non-terminal residue" evidence="1">
    <location>
        <position position="1"/>
    </location>
</feature>
<reference evidence="1" key="1">
    <citation type="submission" date="2022-05" db="EMBL/GenBank/DDBJ databases">
        <title>Chromosome-level genome of Chaenocephalus aceratus.</title>
        <authorList>
            <person name="Park H."/>
        </authorList>
    </citation>
    <scope>NUCLEOTIDE SEQUENCE</scope>
    <source>
        <strain evidence="1">KU_202001</strain>
    </source>
</reference>
<proteinExistence type="predicted"/>
<protein>
    <submittedName>
        <fullName evidence="1">Uncharacterized protein</fullName>
    </submittedName>
</protein>
<gene>
    <name evidence="1" type="ORF">KUCAC02_013978</name>
</gene>
<sequence length="93" mass="10436">AHLCPRDNRRSKETERVIQGERGRPWFASGNASSEGKVAFSEEEVVAELVDERQRAGSGRAKATQRPCSDRQPFPSFLSTPPSLAIYRDYNLL</sequence>
<accession>A0ACB9WE74</accession>
<dbReference type="EMBL" id="CM043800">
    <property type="protein sequence ID" value="KAI4811055.1"/>
    <property type="molecule type" value="Genomic_DNA"/>
</dbReference>
<evidence type="ECO:0000313" key="2">
    <source>
        <dbReference type="Proteomes" id="UP001057452"/>
    </source>
</evidence>
<evidence type="ECO:0000313" key="1">
    <source>
        <dbReference type="EMBL" id="KAI4811055.1"/>
    </source>
</evidence>
<name>A0ACB9WE74_CHAAC</name>
<keyword evidence="2" id="KW-1185">Reference proteome</keyword>
<comment type="caution">
    <text evidence="1">The sequence shown here is derived from an EMBL/GenBank/DDBJ whole genome shotgun (WGS) entry which is preliminary data.</text>
</comment>